<protein>
    <recommendedName>
        <fullName evidence="3">F-box domain-containing protein</fullName>
    </recommendedName>
</protein>
<evidence type="ECO:0000313" key="2">
    <source>
        <dbReference type="Proteomes" id="UP001212997"/>
    </source>
</evidence>
<evidence type="ECO:0000313" key="1">
    <source>
        <dbReference type="EMBL" id="KAJ3475521.1"/>
    </source>
</evidence>
<proteinExistence type="predicted"/>
<dbReference type="EMBL" id="JANAWD010000842">
    <property type="protein sequence ID" value="KAJ3475521.1"/>
    <property type="molecule type" value="Genomic_DNA"/>
</dbReference>
<name>A0AAD5UR45_9APHY</name>
<accession>A0AAD5UR45</accession>
<evidence type="ECO:0008006" key="3">
    <source>
        <dbReference type="Google" id="ProtNLM"/>
    </source>
</evidence>
<comment type="caution">
    <text evidence="1">The sequence shown here is derived from an EMBL/GenBank/DDBJ whole genome shotgun (WGS) entry which is preliminary data.</text>
</comment>
<reference evidence="1" key="1">
    <citation type="submission" date="2022-07" db="EMBL/GenBank/DDBJ databases">
        <title>Genome Sequence of Physisporinus lineatus.</title>
        <authorList>
            <person name="Buettner E."/>
        </authorList>
    </citation>
    <scope>NUCLEOTIDE SEQUENCE</scope>
    <source>
        <strain evidence="1">VT162</strain>
    </source>
</reference>
<dbReference type="Proteomes" id="UP001212997">
    <property type="component" value="Unassembled WGS sequence"/>
</dbReference>
<dbReference type="AlphaFoldDB" id="A0AAD5UR45"/>
<sequence>MRHTITGWDSETFETWHWRCKEGPTGGLVRDWTLNITLSDDPYGLAFTFRVESDNPQDIPLGFEYLIQIYILYTVYDTLELPTSLSEVFKTIQEHIWQFTNAKKVKLAFMTSWSSHAASWRSALEDTKQVLQKEHAAIIAIIEDFMRSRTDVDLDFTIDGLSPKESHLLISGAQINGLLWPIHVQIPWNIQRHILERIPPYVPDENDDLPASNYYYESPVPDIDSPQREACQTLQRCSLVCRQWASVCQQLIFRWIRLASHQQMDKLYTLFIASGFRSSHLVRRLSIVYEPPYEKIGEVIPRIIGMRLSQLGYLDFFSGVRHLVASGIRFGHDKLGDCRPTHRSKEWQTPMKVSCLWDGLDSDDSDSDDLEVYTPPTLCLVKIPILWLTNIPNSHRVIEISSPRTTNPFLTPRIANAIMDILGREMDNFRRATWRWRYGEGRTGGLGRDWTLSCATSEQKFCLYFRFHTRSDQPQDVPLGCEHLVELSIPHVAGHTWDLRVSLLQRFQGLQELLGEFTNLKKIDLALTIKDRKRRMSHYEDEKQRLQKQYTAIIAITEEFICSQTGFDMDFTIDGLTLEELHLLISSVPTNELLWPIHIPIPWNIQRHIIESVPNNGTNSVRAFADLTHDRVAEFQPISTVRDQIGACQTLRTCSLVCRQWASISRKLIFHWICLSNHRQTDKLHSLLRNPQSSHLSQLVRRLSIVYHSPYKKIGEAIPRIIGMGLSRLECLDLCAGEGTGEFDFPTFPFHPSLRAQLSQLNQVRILHLHNFRFSHLAEFRRFVCAFSGIQHLIAIFVDFGRDKLGEYRPIHCSKEWQMPAKISWLSIPWSLWRETHHGVHDAIYTPSILWLKNVPNSHRVIKFEAPCSRTTCPTLTPDVANAIMHTMHYYSIRRKNYPLITWRWRCEEGTRSTDGLGHDWTLICISSYEYQDHYFRFRMRSDNPPDTPLGFEHLIEPCISHLMTEPRELLASLRQSFRASQEKFGGFPNVERVKLTLLTQDGQINAAPWRLQPEETKRMLQERYIPIIPIVEQFGRSQTDFQLDINIDGFPPEELSLLISDGQTTESSDDRRIVTIRDTTPDSDIPRIVVF</sequence>
<gene>
    <name evidence="1" type="ORF">NLI96_g11786</name>
</gene>
<organism evidence="1 2">
    <name type="scientific">Meripilus lineatus</name>
    <dbReference type="NCBI Taxonomy" id="2056292"/>
    <lineage>
        <taxon>Eukaryota</taxon>
        <taxon>Fungi</taxon>
        <taxon>Dikarya</taxon>
        <taxon>Basidiomycota</taxon>
        <taxon>Agaricomycotina</taxon>
        <taxon>Agaricomycetes</taxon>
        <taxon>Polyporales</taxon>
        <taxon>Meripilaceae</taxon>
        <taxon>Meripilus</taxon>
    </lineage>
</organism>
<keyword evidence="2" id="KW-1185">Reference proteome</keyword>